<keyword evidence="2" id="KW-1185">Reference proteome</keyword>
<evidence type="ECO:0000313" key="2">
    <source>
        <dbReference type="Proteomes" id="UP000281647"/>
    </source>
</evidence>
<dbReference type="AlphaFoldDB" id="A0A432VBV8"/>
<protein>
    <recommendedName>
        <fullName evidence="3">Phasin domain-containing protein</fullName>
    </recommendedName>
</protein>
<sequence length="121" mass="13276">MTSRRSYRATREAMAIGHDLMLAPMVMAMRLPLMAMEARDKNLWGVETTRAISEKNAALVEGIAAAQMSLLRSATAFWFDVAAGRTPALMNGAAVERSMRAAMKPASRQVKANYRRLSKSG</sequence>
<gene>
    <name evidence="1" type="ORF">EET67_01800</name>
</gene>
<dbReference type="RefSeq" id="WP_128625887.1">
    <property type="nucleotide sequence ID" value="NZ_RKST01000001.1"/>
</dbReference>
<organism evidence="1 2">
    <name type="scientific">Borborobacter arsenicus</name>
    <dbReference type="NCBI Taxonomy" id="1851146"/>
    <lineage>
        <taxon>Bacteria</taxon>
        <taxon>Pseudomonadati</taxon>
        <taxon>Pseudomonadota</taxon>
        <taxon>Alphaproteobacteria</taxon>
        <taxon>Hyphomicrobiales</taxon>
        <taxon>Phyllobacteriaceae</taxon>
        <taxon>Borborobacter</taxon>
    </lineage>
</organism>
<proteinExistence type="predicted"/>
<evidence type="ECO:0008006" key="3">
    <source>
        <dbReference type="Google" id="ProtNLM"/>
    </source>
</evidence>
<dbReference type="OrthoDB" id="8116792at2"/>
<dbReference type="Proteomes" id="UP000281647">
    <property type="component" value="Unassembled WGS sequence"/>
</dbReference>
<accession>A0A432VBV8</accession>
<evidence type="ECO:0000313" key="1">
    <source>
        <dbReference type="EMBL" id="RUM99648.1"/>
    </source>
</evidence>
<name>A0A432VBV8_9HYPH</name>
<dbReference type="EMBL" id="RKST01000001">
    <property type="protein sequence ID" value="RUM99648.1"/>
    <property type="molecule type" value="Genomic_DNA"/>
</dbReference>
<reference evidence="1 2" key="1">
    <citation type="submission" date="2018-11" db="EMBL/GenBank/DDBJ databases">
        <title>Pseudaminobacter arsenicus sp. nov., an arsenic-resistant bacterium isolated from arsenic-rich aquifers.</title>
        <authorList>
            <person name="Mu Y."/>
        </authorList>
    </citation>
    <scope>NUCLEOTIDE SEQUENCE [LARGE SCALE GENOMIC DNA]</scope>
    <source>
        <strain evidence="1 2">CB3</strain>
    </source>
</reference>
<comment type="caution">
    <text evidence="1">The sequence shown here is derived from an EMBL/GenBank/DDBJ whole genome shotgun (WGS) entry which is preliminary data.</text>
</comment>